<feature type="compositionally biased region" description="Basic and acidic residues" evidence="1">
    <location>
        <begin position="194"/>
        <end position="220"/>
    </location>
</feature>
<proteinExistence type="predicted"/>
<dbReference type="Proteomes" id="UP000823388">
    <property type="component" value="Chromosome 2K"/>
</dbReference>
<feature type="region of interest" description="Disordered" evidence="1">
    <location>
        <begin position="272"/>
        <end position="345"/>
    </location>
</feature>
<dbReference type="EMBL" id="CM029039">
    <property type="protein sequence ID" value="KAG2641287.1"/>
    <property type="molecule type" value="Genomic_DNA"/>
</dbReference>
<comment type="caution">
    <text evidence="2">The sequence shown here is derived from an EMBL/GenBank/DDBJ whole genome shotgun (WGS) entry which is preliminary data.</text>
</comment>
<sequence>MKGVQPTAIPCGYAVEGLGFYYIPYAGLPKAKPEEKLATVNVLDGSFTTEQMSVELERLLPDKETWNLQQQGVDSFSLNFPSAVLLDQMVKWGPMETKTAEGKISFEKGVENEVFKYEIPKIWVQFRGLPKDLREFPIIWAVGSILGSSRAVDMKFTKTFGQSRLKVAVLNPELIPELVDVVIGDFVYELQFRAEKEDQSDDPKPIDMEAPLDDDKHGEDDGPEQMEEDARDVPENVQPPAANAPSGAAGGAGASVNGRGPQMANAAAVFKEKSASTGAKPKNPIAKPVVLLNSKESSQDGTQDWQAEPLPNSGALKKKQLVTVNTATTPTRSSKRTATTGDQDTLEKAAKLKARKNLDGVLTPGLHPES</sequence>
<feature type="compositionally biased region" description="Polar residues" evidence="1">
    <location>
        <begin position="294"/>
        <end position="305"/>
    </location>
</feature>
<feature type="region of interest" description="Disordered" evidence="1">
    <location>
        <begin position="194"/>
        <end position="259"/>
    </location>
</feature>
<evidence type="ECO:0000256" key="1">
    <source>
        <dbReference type="SAM" id="MobiDB-lite"/>
    </source>
</evidence>
<name>A0A8T0W3X3_PANVG</name>
<protein>
    <recommendedName>
        <fullName evidence="4">DUF4283 domain-containing protein</fullName>
    </recommendedName>
</protein>
<organism evidence="2 3">
    <name type="scientific">Panicum virgatum</name>
    <name type="common">Blackwell switchgrass</name>
    <dbReference type="NCBI Taxonomy" id="38727"/>
    <lineage>
        <taxon>Eukaryota</taxon>
        <taxon>Viridiplantae</taxon>
        <taxon>Streptophyta</taxon>
        <taxon>Embryophyta</taxon>
        <taxon>Tracheophyta</taxon>
        <taxon>Spermatophyta</taxon>
        <taxon>Magnoliopsida</taxon>
        <taxon>Liliopsida</taxon>
        <taxon>Poales</taxon>
        <taxon>Poaceae</taxon>
        <taxon>PACMAD clade</taxon>
        <taxon>Panicoideae</taxon>
        <taxon>Panicodae</taxon>
        <taxon>Paniceae</taxon>
        <taxon>Panicinae</taxon>
        <taxon>Panicum</taxon>
        <taxon>Panicum sect. Hiantes</taxon>
    </lineage>
</organism>
<dbReference type="PANTHER" id="PTHR33170">
    <property type="entry name" value="DUF4283 DOMAIN-CONTAINING PROTEIN-RELATED"/>
    <property type="match status" value="1"/>
</dbReference>
<keyword evidence="3" id="KW-1185">Reference proteome</keyword>
<evidence type="ECO:0008006" key="4">
    <source>
        <dbReference type="Google" id="ProtNLM"/>
    </source>
</evidence>
<accession>A0A8T0W3X3</accession>
<evidence type="ECO:0000313" key="3">
    <source>
        <dbReference type="Proteomes" id="UP000823388"/>
    </source>
</evidence>
<dbReference type="AlphaFoldDB" id="A0A8T0W3X3"/>
<reference evidence="2" key="1">
    <citation type="submission" date="2020-05" db="EMBL/GenBank/DDBJ databases">
        <title>WGS assembly of Panicum virgatum.</title>
        <authorList>
            <person name="Lovell J.T."/>
            <person name="Jenkins J."/>
            <person name="Shu S."/>
            <person name="Juenger T.E."/>
            <person name="Schmutz J."/>
        </authorList>
    </citation>
    <scope>NUCLEOTIDE SEQUENCE</scope>
    <source>
        <strain evidence="2">AP13</strain>
    </source>
</reference>
<feature type="compositionally biased region" description="Acidic residues" evidence="1">
    <location>
        <begin position="221"/>
        <end position="230"/>
    </location>
</feature>
<dbReference type="PANTHER" id="PTHR33170:SF41">
    <property type="entry name" value="CCHC-TYPE DOMAIN-CONTAINING PROTEIN"/>
    <property type="match status" value="1"/>
</dbReference>
<feature type="compositionally biased region" description="Polar residues" evidence="1">
    <location>
        <begin position="322"/>
        <end position="343"/>
    </location>
</feature>
<evidence type="ECO:0000313" key="2">
    <source>
        <dbReference type="EMBL" id="KAG2641287.1"/>
    </source>
</evidence>
<gene>
    <name evidence="2" type="ORF">PVAP13_2KG170700</name>
</gene>